<dbReference type="AlphaFoldDB" id="A0A0G1ZY32"/>
<protein>
    <submittedName>
        <fullName evidence="6">Zinc/iron permease</fullName>
    </submittedName>
</protein>
<proteinExistence type="predicted"/>
<dbReference type="EMBL" id="LCRH01000005">
    <property type="protein sequence ID" value="KKW33347.1"/>
    <property type="molecule type" value="Genomic_DNA"/>
</dbReference>
<feature type="transmembrane region" description="Helical" evidence="5">
    <location>
        <begin position="6"/>
        <end position="31"/>
    </location>
</feature>
<comment type="caution">
    <text evidence="6">The sequence shown here is derived from an EMBL/GenBank/DDBJ whole genome shotgun (WGS) entry which is preliminary data.</text>
</comment>
<sequence length="260" mass="27719">MDNGMTFLFILVATSLIAMLSLTGIIVLTALKKHVHAGMLTLVALSAGAMLGNAFFHLLPEAIELSEEGSIDLFTIMLLIVGSFVASFLFEQFFSWHHCHNTDHCEPTEKPFAHLVLYSDVIHNFIDGLIIAASFSVSPALGIATTAAIALHEIPQELGDYAVLVHGGFSKIRAAVYNGLAALTVVAGGIVGYVLAGSVEWAVPVLIPIAIGGFIYISAADLLPELRHNANHGGSRSSIPLHFLVFLTGLIIMIVTAMME</sequence>
<feature type="transmembrane region" description="Helical" evidence="5">
    <location>
        <begin position="201"/>
        <end position="219"/>
    </location>
</feature>
<evidence type="ECO:0000256" key="1">
    <source>
        <dbReference type="ARBA" id="ARBA00004141"/>
    </source>
</evidence>
<evidence type="ECO:0000256" key="2">
    <source>
        <dbReference type="ARBA" id="ARBA00022692"/>
    </source>
</evidence>
<feature type="transmembrane region" description="Helical" evidence="5">
    <location>
        <begin position="175"/>
        <end position="195"/>
    </location>
</feature>
<dbReference type="InterPro" id="IPR003689">
    <property type="entry name" value="ZIP"/>
</dbReference>
<evidence type="ECO:0000313" key="6">
    <source>
        <dbReference type="EMBL" id="KKW33347.1"/>
    </source>
</evidence>
<feature type="transmembrane region" description="Helical" evidence="5">
    <location>
        <begin position="71"/>
        <end position="90"/>
    </location>
</feature>
<reference evidence="6 7" key="1">
    <citation type="journal article" date="2015" name="Nature">
        <title>rRNA introns, odd ribosomes, and small enigmatic genomes across a large radiation of phyla.</title>
        <authorList>
            <person name="Brown C.T."/>
            <person name="Hug L.A."/>
            <person name="Thomas B.C."/>
            <person name="Sharon I."/>
            <person name="Castelle C.J."/>
            <person name="Singh A."/>
            <person name="Wilkins M.J."/>
            <person name="Williams K.H."/>
            <person name="Banfield J.F."/>
        </authorList>
    </citation>
    <scope>NUCLEOTIDE SEQUENCE [LARGE SCALE GENOMIC DNA]</scope>
</reference>
<keyword evidence="3 5" id="KW-1133">Transmembrane helix</keyword>
<gene>
    <name evidence="6" type="ORF">UY76_C0005G0001</name>
</gene>
<accession>A0A0G1ZY32</accession>
<dbReference type="PANTHER" id="PTHR16950">
    <property type="entry name" value="ZINC TRANSPORTER SLC39A7 HISTIDINE-RICH MEMBRANE PROTEIN KE4"/>
    <property type="match status" value="1"/>
</dbReference>
<name>A0A0G1ZY32_9BACT</name>
<dbReference type="PANTHER" id="PTHR16950:SF16">
    <property type="entry name" value="ZINC TRANSPORTER ZIP13"/>
    <property type="match status" value="1"/>
</dbReference>
<keyword evidence="4 5" id="KW-0472">Membrane</keyword>
<dbReference type="GO" id="GO:0046873">
    <property type="term" value="F:metal ion transmembrane transporter activity"/>
    <property type="evidence" value="ECO:0007669"/>
    <property type="project" value="InterPro"/>
</dbReference>
<dbReference type="GO" id="GO:0016020">
    <property type="term" value="C:membrane"/>
    <property type="evidence" value="ECO:0007669"/>
    <property type="project" value="UniProtKB-SubCell"/>
</dbReference>
<evidence type="ECO:0000256" key="4">
    <source>
        <dbReference type="ARBA" id="ARBA00023136"/>
    </source>
</evidence>
<keyword evidence="2 5" id="KW-0812">Transmembrane</keyword>
<feature type="transmembrane region" description="Helical" evidence="5">
    <location>
        <begin position="38"/>
        <end position="59"/>
    </location>
</feature>
<organism evidence="6 7">
    <name type="scientific">Candidatus Uhrbacteria bacterium GW2011_GWA2_52_8d</name>
    <dbReference type="NCBI Taxonomy" id="1618979"/>
    <lineage>
        <taxon>Bacteria</taxon>
        <taxon>Candidatus Uhriibacteriota</taxon>
    </lineage>
</organism>
<evidence type="ECO:0000313" key="7">
    <source>
        <dbReference type="Proteomes" id="UP000034054"/>
    </source>
</evidence>
<evidence type="ECO:0000256" key="3">
    <source>
        <dbReference type="ARBA" id="ARBA00022989"/>
    </source>
</evidence>
<evidence type="ECO:0000256" key="5">
    <source>
        <dbReference type="SAM" id="Phobius"/>
    </source>
</evidence>
<feature type="transmembrane region" description="Helical" evidence="5">
    <location>
        <begin position="239"/>
        <end position="259"/>
    </location>
</feature>
<dbReference type="Proteomes" id="UP000034054">
    <property type="component" value="Unassembled WGS sequence"/>
</dbReference>
<dbReference type="Pfam" id="PF02535">
    <property type="entry name" value="Zip"/>
    <property type="match status" value="1"/>
</dbReference>
<comment type="subcellular location">
    <subcellularLocation>
        <location evidence="1">Membrane</location>
        <topology evidence="1">Multi-pass membrane protein</topology>
    </subcellularLocation>
</comment>